<comment type="caution">
    <text evidence="1">The sequence shown here is derived from an EMBL/GenBank/DDBJ whole genome shotgun (WGS) entry which is preliminary data.</text>
</comment>
<proteinExistence type="predicted"/>
<name>A0A9K3NPG8_HELAN</name>
<reference evidence="1" key="1">
    <citation type="journal article" date="2017" name="Nature">
        <title>The sunflower genome provides insights into oil metabolism, flowering and Asterid evolution.</title>
        <authorList>
            <person name="Badouin H."/>
            <person name="Gouzy J."/>
            <person name="Grassa C.J."/>
            <person name="Murat F."/>
            <person name="Staton S.E."/>
            <person name="Cottret L."/>
            <person name="Lelandais-Briere C."/>
            <person name="Owens G.L."/>
            <person name="Carrere S."/>
            <person name="Mayjonade B."/>
            <person name="Legrand L."/>
            <person name="Gill N."/>
            <person name="Kane N.C."/>
            <person name="Bowers J.E."/>
            <person name="Hubner S."/>
            <person name="Bellec A."/>
            <person name="Berard A."/>
            <person name="Berges H."/>
            <person name="Blanchet N."/>
            <person name="Boniface M.C."/>
            <person name="Brunel D."/>
            <person name="Catrice O."/>
            <person name="Chaidir N."/>
            <person name="Claudel C."/>
            <person name="Donnadieu C."/>
            <person name="Faraut T."/>
            <person name="Fievet G."/>
            <person name="Helmstetter N."/>
            <person name="King M."/>
            <person name="Knapp S.J."/>
            <person name="Lai Z."/>
            <person name="Le Paslier M.C."/>
            <person name="Lippi Y."/>
            <person name="Lorenzon L."/>
            <person name="Mandel J.R."/>
            <person name="Marage G."/>
            <person name="Marchand G."/>
            <person name="Marquand E."/>
            <person name="Bret-Mestries E."/>
            <person name="Morien E."/>
            <person name="Nambeesan S."/>
            <person name="Nguyen T."/>
            <person name="Pegot-Espagnet P."/>
            <person name="Pouilly N."/>
            <person name="Raftis F."/>
            <person name="Sallet E."/>
            <person name="Schiex T."/>
            <person name="Thomas J."/>
            <person name="Vandecasteele C."/>
            <person name="Vares D."/>
            <person name="Vear F."/>
            <person name="Vautrin S."/>
            <person name="Crespi M."/>
            <person name="Mangin B."/>
            <person name="Burke J.M."/>
            <person name="Salse J."/>
            <person name="Munos S."/>
            <person name="Vincourt P."/>
            <person name="Rieseberg L.H."/>
            <person name="Langlade N.B."/>
        </authorList>
    </citation>
    <scope>NUCLEOTIDE SEQUENCE</scope>
    <source>
        <tissue evidence="1">Leaves</tissue>
    </source>
</reference>
<dbReference type="Proteomes" id="UP000215914">
    <property type="component" value="Unassembled WGS sequence"/>
</dbReference>
<evidence type="ECO:0008006" key="3">
    <source>
        <dbReference type="Google" id="ProtNLM"/>
    </source>
</evidence>
<accession>A0A9K3NPG8</accession>
<protein>
    <recommendedName>
        <fullName evidence="3">Zinc finger, CCHC-type</fullName>
    </recommendedName>
</protein>
<reference evidence="1" key="2">
    <citation type="submission" date="2020-06" db="EMBL/GenBank/DDBJ databases">
        <title>Helianthus annuus Genome sequencing and assembly Release 2.</title>
        <authorList>
            <person name="Gouzy J."/>
            <person name="Langlade N."/>
            <person name="Munos S."/>
        </authorList>
    </citation>
    <scope>NUCLEOTIDE SEQUENCE</scope>
    <source>
        <tissue evidence="1">Leaves</tissue>
    </source>
</reference>
<dbReference type="Gramene" id="mRNA:HanXRQr2_Chr04g0140181">
    <property type="protein sequence ID" value="mRNA:HanXRQr2_Chr04g0140181"/>
    <property type="gene ID" value="HanXRQr2_Chr04g0140181"/>
</dbReference>
<dbReference type="PANTHER" id="PTHR34222">
    <property type="entry name" value="GAG_PRE-INTEGRS DOMAIN-CONTAINING PROTEIN"/>
    <property type="match status" value="1"/>
</dbReference>
<evidence type="ECO:0000313" key="2">
    <source>
        <dbReference type="Proteomes" id="UP000215914"/>
    </source>
</evidence>
<evidence type="ECO:0000313" key="1">
    <source>
        <dbReference type="EMBL" id="KAF5807979.1"/>
    </source>
</evidence>
<sequence length="136" mass="15150">MVAEDERQRTISTWKKHFKAFFKGNKGPMQAKEKGTVIDKRENKEGDHCTHCGTDGHKKEGCFKLVGYLDWWPGKTKGEKSRPKAACAETGSSPIPGLTDEQYRMFVEHFGGTNIKETAPKANMAGVTNEGLDWCG</sequence>
<gene>
    <name evidence="1" type="ORF">HanXRQr2_Chr04g0140181</name>
</gene>
<dbReference type="EMBL" id="MNCJ02000319">
    <property type="protein sequence ID" value="KAF5807979.1"/>
    <property type="molecule type" value="Genomic_DNA"/>
</dbReference>
<keyword evidence="2" id="KW-1185">Reference proteome</keyword>
<dbReference type="AlphaFoldDB" id="A0A9K3NPG8"/>
<organism evidence="1 2">
    <name type="scientific">Helianthus annuus</name>
    <name type="common">Common sunflower</name>
    <dbReference type="NCBI Taxonomy" id="4232"/>
    <lineage>
        <taxon>Eukaryota</taxon>
        <taxon>Viridiplantae</taxon>
        <taxon>Streptophyta</taxon>
        <taxon>Embryophyta</taxon>
        <taxon>Tracheophyta</taxon>
        <taxon>Spermatophyta</taxon>
        <taxon>Magnoliopsida</taxon>
        <taxon>eudicotyledons</taxon>
        <taxon>Gunneridae</taxon>
        <taxon>Pentapetalae</taxon>
        <taxon>asterids</taxon>
        <taxon>campanulids</taxon>
        <taxon>Asterales</taxon>
        <taxon>Asteraceae</taxon>
        <taxon>Asteroideae</taxon>
        <taxon>Heliantheae alliance</taxon>
        <taxon>Heliantheae</taxon>
        <taxon>Helianthus</taxon>
    </lineage>
</organism>
<dbReference type="PANTHER" id="PTHR34222:SF88">
    <property type="entry name" value="ZINC FINGER, CCHC-TYPE"/>
    <property type="match status" value="1"/>
</dbReference>